<organism evidence="2 3">
    <name type="scientific">Actinocorallia longicatena</name>
    <dbReference type="NCBI Taxonomy" id="111803"/>
    <lineage>
        <taxon>Bacteria</taxon>
        <taxon>Bacillati</taxon>
        <taxon>Actinomycetota</taxon>
        <taxon>Actinomycetes</taxon>
        <taxon>Streptosporangiales</taxon>
        <taxon>Thermomonosporaceae</taxon>
        <taxon>Actinocorallia</taxon>
    </lineage>
</organism>
<keyword evidence="1" id="KW-1133">Transmembrane helix</keyword>
<keyword evidence="3" id="KW-1185">Reference proteome</keyword>
<keyword evidence="1" id="KW-0472">Membrane</keyword>
<dbReference type="EMBL" id="BAAAUV010000005">
    <property type="protein sequence ID" value="GAA3207708.1"/>
    <property type="molecule type" value="Genomic_DNA"/>
</dbReference>
<proteinExistence type="predicted"/>
<feature type="transmembrane region" description="Helical" evidence="1">
    <location>
        <begin position="131"/>
        <end position="154"/>
    </location>
</feature>
<comment type="caution">
    <text evidence="2">The sequence shown here is derived from an EMBL/GenBank/DDBJ whole genome shotgun (WGS) entry which is preliminary data.</text>
</comment>
<feature type="transmembrane region" description="Helical" evidence="1">
    <location>
        <begin position="16"/>
        <end position="37"/>
    </location>
</feature>
<sequence length="156" mass="16279">MGRSGFAVSGRAGRRAVATVAGVWGVLVSAACAVALLRPPDDLQQFLEGETLREDTLVSLLVFPLAVSIGEAAAIMLVWSAVRSFRVADAPLLWCRRQRVALWACALGAVLAIGCATTADNPWTGMPPEALYTGLIALCCHSALALTIMIAISLSG</sequence>
<name>A0ABP6Q7G3_9ACTN</name>
<reference evidence="3" key="1">
    <citation type="journal article" date="2019" name="Int. J. Syst. Evol. Microbiol.">
        <title>The Global Catalogue of Microorganisms (GCM) 10K type strain sequencing project: providing services to taxonomists for standard genome sequencing and annotation.</title>
        <authorList>
            <consortium name="The Broad Institute Genomics Platform"/>
            <consortium name="The Broad Institute Genome Sequencing Center for Infectious Disease"/>
            <person name="Wu L."/>
            <person name="Ma J."/>
        </authorList>
    </citation>
    <scope>NUCLEOTIDE SEQUENCE [LARGE SCALE GENOMIC DNA]</scope>
    <source>
        <strain evidence="3">JCM 9377</strain>
    </source>
</reference>
<evidence type="ECO:0000313" key="3">
    <source>
        <dbReference type="Proteomes" id="UP001501237"/>
    </source>
</evidence>
<dbReference type="PROSITE" id="PS51257">
    <property type="entry name" value="PROKAR_LIPOPROTEIN"/>
    <property type="match status" value="1"/>
</dbReference>
<gene>
    <name evidence="2" type="ORF">GCM10010468_24200</name>
</gene>
<feature type="transmembrane region" description="Helical" evidence="1">
    <location>
        <begin position="57"/>
        <end position="79"/>
    </location>
</feature>
<keyword evidence="1" id="KW-0812">Transmembrane</keyword>
<evidence type="ECO:0000256" key="1">
    <source>
        <dbReference type="SAM" id="Phobius"/>
    </source>
</evidence>
<dbReference type="Proteomes" id="UP001501237">
    <property type="component" value="Unassembled WGS sequence"/>
</dbReference>
<feature type="transmembrane region" description="Helical" evidence="1">
    <location>
        <begin position="100"/>
        <end position="119"/>
    </location>
</feature>
<accession>A0ABP6Q7G3</accession>
<protein>
    <submittedName>
        <fullName evidence="2">Uncharacterized protein</fullName>
    </submittedName>
</protein>
<evidence type="ECO:0000313" key="2">
    <source>
        <dbReference type="EMBL" id="GAA3207708.1"/>
    </source>
</evidence>